<protein>
    <submittedName>
        <fullName evidence="1">Uncharacterized protein</fullName>
    </submittedName>
</protein>
<dbReference type="AlphaFoldDB" id="A0A974I2T0"/>
<gene>
    <name evidence="1" type="ORF">XELAEV_18005092mg</name>
</gene>
<accession>A0A974I2T0</accession>
<dbReference type="EMBL" id="CM004466">
    <property type="protein sequence ID" value="OCT99305.1"/>
    <property type="molecule type" value="Genomic_DNA"/>
</dbReference>
<proteinExistence type="predicted"/>
<dbReference type="Proteomes" id="UP000694892">
    <property type="component" value="Chromosome 1L"/>
</dbReference>
<evidence type="ECO:0000313" key="1">
    <source>
        <dbReference type="EMBL" id="OCT99305.1"/>
    </source>
</evidence>
<sequence length="77" mass="8518">MMLIYGNDSSSPVNHSNQLFAFNIFTPSQSDASFQYFNCTGPEKCNCCLFAEIEMDSCVLGICPSDLHVKYMSSSVT</sequence>
<organism evidence="1 2">
    <name type="scientific">Xenopus laevis</name>
    <name type="common">African clawed frog</name>
    <dbReference type="NCBI Taxonomy" id="8355"/>
    <lineage>
        <taxon>Eukaryota</taxon>
        <taxon>Metazoa</taxon>
        <taxon>Chordata</taxon>
        <taxon>Craniata</taxon>
        <taxon>Vertebrata</taxon>
        <taxon>Euteleostomi</taxon>
        <taxon>Amphibia</taxon>
        <taxon>Batrachia</taxon>
        <taxon>Anura</taxon>
        <taxon>Pipoidea</taxon>
        <taxon>Pipidae</taxon>
        <taxon>Xenopodinae</taxon>
        <taxon>Xenopus</taxon>
        <taxon>Xenopus</taxon>
    </lineage>
</organism>
<name>A0A974I2T0_XENLA</name>
<evidence type="ECO:0000313" key="2">
    <source>
        <dbReference type="Proteomes" id="UP000694892"/>
    </source>
</evidence>
<reference evidence="2" key="1">
    <citation type="journal article" date="2016" name="Nature">
        <title>Genome evolution in the allotetraploid frog Xenopus laevis.</title>
        <authorList>
            <person name="Session A.M."/>
            <person name="Uno Y."/>
            <person name="Kwon T."/>
            <person name="Chapman J.A."/>
            <person name="Toyoda A."/>
            <person name="Takahashi S."/>
            <person name="Fukui A."/>
            <person name="Hikosaka A."/>
            <person name="Suzuki A."/>
            <person name="Kondo M."/>
            <person name="van Heeringen S.J."/>
            <person name="Quigley I."/>
            <person name="Heinz S."/>
            <person name="Ogino H."/>
            <person name="Ochi H."/>
            <person name="Hellsten U."/>
            <person name="Lyons J.B."/>
            <person name="Simakov O."/>
            <person name="Putnam N."/>
            <person name="Stites J."/>
            <person name="Kuroki Y."/>
            <person name="Tanaka T."/>
            <person name="Michiue T."/>
            <person name="Watanabe M."/>
            <person name="Bogdanovic O."/>
            <person name="Lister R."/>
            <person name="Georgiou G."/>
            <person name="Paranjpe S.S."/>
            <person name="van Kruijsbergen I."/>
            <person name="Shu S."/>
            <person name="Carlson J."/>
            <person name="Kinoshita T."/>
            <person name="Ohta Y."/>
            <person name="Mawaribuchi S."/>
            <person name="Jenkins J."/>
            <person name="Grimwood J."/>
            <person name="Schmutz J."/>
            <person name="Mitros T."/>
            <person name="Mozaffari S.V."/>
            <person name="Suzuki Y."/>
            <person name="Haramoto Y."/>
            <person name="Yamamoto T.S."/>
            <person name="Takagi C."/>
            <person name="Heald R."/>
            <person name="Miller K."/>
            <person name="Haudenschild C."/>
            <person name="Kitzman J."/>
            <person name="Nakayama T."/>
            <person name="Izutsu Y."/>
            <person name="Robert J."/>
            <person name="Fortriede J."/>
            <person name="Burns K."/>
            <person name="Lotay V."/>
            <person name="Karimi K."/>
            <person name="Yasuoka Y."/>
            <person name="Dichmann D.S."/>
            <person name="Flajnik M.F."/>
            <person name="Houston D.W."/>
            <person name="Shendure J."/>
            <person name="DuPasquier L."/>
            <person name="Vize P.D."/>
            <person name="Zorn A.M."/>
            <person name="Ito M."/>
            <person name="Marcotte E.M."/>
            <person name="Wallingford J.B."/>
            <person name="Ito Y."/>
            <person name="Asashima M."/>
            <person name="Ueno N."/>
            <person name="Matsuda Y."/>
            <person name="Veenstra G.J."/>
            <person name="Fujiyama A."/>
            <person name="Harland R.M."/>
            <person name="Taira M."/>
            <person name="Rokhsar D.S."/>
        </authorList>
    </citation>
    <scope>NUCLEOTIDE SEQUENCE [LARGE SCALE GENOMIC DNA]</scope>
    <source>
        <strain evidence="2">J</strain>
    </source>
</reference>